<dbReference type="GeneID" id="97239834"/>
<dbReference type="EMBL" id="LPZR01000171">
    <property type="protein sequence ID" value="KYO51543.1"/>
    <property type="molecule type" value="Genomic_DNA"/>
</dbReference>
<dbReference type="Proteomes" id="UP000075787">
    <property type="component" value="Unassembled WGS sequence"/>
</dbReference>
<evidence type="ECO:0000313" key="3">
    <source>
        <dbReference type="EMBL" id="KYO51543.1"/>
    </source>
</evidence>
<dbReference type="InterPro" id="IPR010258">
    <property type="entry name" value="Conjugal_tfr_TrbG/VirB9/CagX"/>
</dbReference>
<organism evidence="3 4">
    <name type="scientific">Tistrella mobilis</name>
    <dbReference type="NCBI Taxonomy" id="171437"/>
    <lineage>
        <taxon>Bacteria</taxon>
        <taxon>Pseudomonadati</taxon>
        <taxon>Pseudomonadota</taxon>
        <taxon>Alphaproteobacteria</taxon>
        <taxon>Geminicoccales</taxon>
        <taxon>Geminicoccaceae</taxon>
        <taxon>Tistrella</taxon>
    </lineage>
</organism>
<name>A0A162KL93_9PROT</name>
<gene>
    <name evidence="3" type="ORF">AUP44_08470</name>
</gene>
<dbReference type="Pfam" id="PF03524">
    <property type="entry name" value="CagX"/>
    <property type="match status" value="1"/>
</dbReference>
<protein>
    <submittedName>
        <fullName evidence="3">Uncharacterized protein</fullName>
    </submittedName>
</protein>
<accession>A0A162KL93</accession>
<evidence type="ECO:0000256" key="2">
    <source>
        <dbReference type="SAM" id="SignalP"/>
    </source>
</evidence>
<feature type="signal peptide" evidence="2">
    <location>
        <begin position="1"/>
        <end position="19"/>
    </location>
</feature>
<reference evidence="3 4" key="1">
    <citation type="submission" date="2015-12" db="EMBL/GenBank/DDBJ databases">
        <title>Genome sequence of Tistrella mobilis MCCC 1A02139.</title>
        <authorList>
            <person name="Lu L."/>
            <person name="Lai Q."/>
            <person name="Shao Z."/>
            <person name="Qian P."/>
        </authorList>
    </citation>
    <scope>NUCLEOTIDE SEQUENCE [LARGE SCALE GENOMIC DNA]</scope>
    <source>
        <strain evidence="3 4">MCCC 1A02139</strain>
    </source>
</reference>
<keyword evidence="1" id="KW-0175">Coiled coil</keyword>
<dbReference type="InterPro" id="IPR038161">
    <property type="entry name" value="VirB9/CagX/TrbG_C_sf"/>
</dbReference>
<keyword evidence="2" id="KW-0732">Signal</keyword>
<evidence type="ECO:0000256" key="1">
    <source>
        <dbReference type="SAM" id="Coils"/>
    </source>
</evidence>
<proteinExistence type="predicted"/>
<dbReference type="Gene3D" id="2.60.40.2500">
    <property type="match status" value="1"/>
</dbReference>
<comment type="caution">
    <text evidence="3">The sequence shown here is derived from an EMBL/GenBank/DDBJ whole genome shotgun (WGS) entry which is preliminary data.</text>
</comment>
<feature type="coiled-coil region" evidence="1">
    <location>
        <begin position="148"/>
        <end position="196"/>
    </location>
</feature>
<feature type="chain" id="PRO_5007836980" evidence="2">
    <location>
        <begin position="20"/>
        <end position="303"/>
    </location>
</feature>
<dbReference type="RefSeq" id="WP_062765987.1">
    <property type="nucleotide sequence ID" value="NZ_CP121044.1"/>
</dbReference>
<evidence type="ECO:0000313" key="4">
    <source>
        <dbReference type="Proteomes" id="UP000075787"/>
    </source>
</evidence>
<sequence length="303" mass="32819">MRILLLAALAAALPIQFQAVRSAQAAAAAEGPGVSAPAADPVYQACGDLVIDGHVRISLPAHPQVATHITFPGPIADSSNAAPELWDVFTAPTGGRSLWVRPRTTTIAGTTVGVTAVGTDGRPYDFTFEVSREVPDTSCWTITDHRPVAAATARLDALDAEREALVAERRRLEIQIEDQRRRMDALDQARQREIEALSATAAEQARDAIDAFRYAVNTAYGWGYSQTPPPFEISAAYDDGRNTYIRILSDAFGAPAVVGIRGEEVQALNYSYDDLTGVYEIQGLHEVIELRFADVLARVERKS</sequence>
<dbReference type="AlphaFoldDB" id="A0A162KL93"/>